<dbReference type="HOGENOM" id="CLU_038379_0_0_1"/>
<sequence length="223" mass="24111">MPPRAMPTHFLCIPLAGPQLGRSLASFKADVVARSGVPADAVRPLGTLHLTLGVMTLREDTLAQAVDVLKGLSLANALADARAAANISSSGRPCISLKGLHSMHPPARTSVLYAPPTDPEGVLRPFCEQLRRPFLESGLMADEGRPLLLHATVVNTIYVGRGGGGRRRERMTLDARELLRRHEEYVWLEGMPLEKLALCRMGAKRIEGSDGDEAYEVVAEVGF</sequence>
<dbReference type="Pfam" id="PF10469">
    <property type="entry name" value="AKAP7_NLS"/>
    <property type="match status" value="1"/>
</dbReference>
<proteinExistence type="predicted"/>
<reference evidence="2 3" key="1">
    <citation type="journal article" date="2014" name="BMC Genomics">
        <title>Comparative genome sequencing reveals chemotype-specific gene clusters in the toxigenic black mold Stachybotrys.</title>
        <authorList>
            <person name="Semeiks J."/>
            <person name="Borek D."/>
            <person name="Otwinowski Z."/>
            <person name="Grishin N.V."/>
        </authorList>
    </citation>
    <scope>NUCLEOTIDE SEQUENCE [LARGE SCALE GENOMIC DNA]</scope>
    <source>
        <strain evidence="3">CBS 109288 / IBT 7711</strain>
    </source>
</reference>
<protein>
    <recommendedName>
        <fullName evidence="1">A-kinase anchor protein 7-like phosphoesterase domain-containing protein</fullName>
    </recommendedName>
</protein>
<dbReference type="GO" id="GO:0006355">
    <property type="term" value="P:regulation of DNA-templated transcription"/>
    <property type="evidence" value="ECO:0007669"/>
    <property type="project" value="TreeGrafter"/>
</dbReference>
<evidence type="ECO:0000313" key="3">
    <source>
        <dbReference type="Proteomes" id="UP000028045"/>
    </source>
</evidence>
<name>A0A084B5D1_STACB</name>
<dbReference type="InterPro" id="IPR019510">
    <property type="entry name" value="AKAP7-like_phosphoesterase"/>
</dbReference>
<accession>A0A084B5D1</accession>
<dbReference type="EMBL" id="KL648018">
    <property type="protein sequence ID" value="KEY72760.1"/>
    <property type="molecule type" value="Genomic_DNA"/>
</dbReference>
<evidence type="ECO:0000313" key="2">
    <source>
        <dbReference type="EMBL" id="KEY72760.1"/>
    </source>
</evidence>
<feature type="domain" description="A-kinase anchor protein 7-like phosphoesterase" evidence="1">
    <location>
        <begin position="7"/>
        <end position="221"/>
    </location>
</feature>
<dbReference type="Gene3D" id="3.90.1140.10">
    <property type="entry name" value="Cyclic phosphodiesterase"/>
    <property type="match status" value="1"/>
</dbReference>
<dbReference type="OrthoDB" id="277832at2759"/>
<dbReference type="AlphaFoldDB" id="A0A084B5D1"/>
<dbReference type="PANTHER" id="PTHR13360:SF1">
    <property type="entry name" value="ACTIVATING SIGNAL COINTEGRATOR 1 COMPLEX SUBUNIT 1"/>
    <property type="match status" value="1"/>
</dbReference>
<organism evidence="2 3">
    <name type="scientific">Stachybotrys chartarum (strain CBS 109288 / IBT 7711)</name>
    <name type="common">Toxic black mold</name>
    <name type="synonym">Stilbospora chartarum</name>
    <dbReference type="NCBI Taxonomy" id="1280523"/>
    <lineage>
        <taxon>Eukaryota</taxon>
        <taxon>Fungi</taxon>
        <taxon>Dikarya</taxon>
        <taxon>Ascomycota</taxon>
        <taxon>Pezizomycotina</taxon>
        <taxon>Sordariomycetes</taxon>
        <taxon>Hypocreomycetidae</taxon>
        <taxon>Hypocreales</taxon>
        <taxon>Stachybotryaceae</taxon>
        <taxon>Stachybotrys</taxon>
    </lineage>
</organism>
<dbReference type="GO" id="GO:0005634">
    <property type="term" value="C:nucleus"/>
    <property type="evidence" value="ECO:0007669"/>
    <property type="project" value="TreeGrafter"/>
</dbReference>
<gene>
    <name evidence="2" type="ORF">S7711_02545</name>
</gene>
<evidence type="ECO:0000259" key="1">
    <source>
        <dbReference type="Pfam" id="PF10469"/>
    </source>
</evidence>
<keyword evidence="3" id="KW-1185">Reference proteome</keyword>
<dbReference type="PANTHER" id="PTHR13360">
    <property type="entry name" value="ACTIVATING SIGNAL COINTEGRATOR 1 COMPLEX SUBUNIT 1"/>
    <property type="match status" value="1"/>
</dbReference>
<dbReference type="Proteomes" id="UP000028045">
    <property type="component" value="Unassembled WGS sequence"/>
</dbReference>
<dbReference type="InterPro" id="IPR009210">
    <property type="entry name" value="ASCC1"/>
</dbReference>
<dbReference type="GO" id="GO:0006307">
    <property type="term" value="P:DNA alkylation repair"/>
    <property type="evidence" value="ECO:0007669"/>
    <property type="project" value="InterPro"/>
</dbReference>